<protein>
    <submittedName>
        <fullName evidence="1">Uncharacterized protein</fullName>
    </submittedName>
</protein>
<evidence type="ECO:0000313" key="2">
    <source>
        <dbReference type="Proteomes" id="UP000588112"/>
    </source>
</evidence>
<dbReference type="AlphaFoldDB" id="A0A7W8Z5B0"/>
<organism evidence="1 2">
    <name type="scientific">Sphaerisporangium krabiense</name>
    <dbReference type="NCBI Taxonomy" id="763782"/>
    <lineage>
        <taxon>Bacteria</taxon>
        <taxon>Bacillati</taxon>
        <taxon>Actinomycetota</taxon>
        <taxon>Actinomycetes</taxon>
        <taxon>Streptosporangiales</taxon>
        <taxon>Streptosporangiaceae</taxon>
        <taxon>Sphaerisporangium</taxon>
    </lineage>
</organism>
<dbReference type="Proteomes" id="UP000588112">
    <property type="component" value="Unassembled WGS sequence"/>
</dbReference>
<proteinExistence type="predicted"/>
<accession>A0A7W8Z5B0</accession>
<dbReference type="EMBL" id="JACHBR010000001">
    <property type="protein sequence ID" value="MBB5627738.1"/>
    <property type="molecule type" value="Genomic_DNA"/>
</dbReference>
<evidence type="ECO:0000313" key="1">
    <source>
        <dbReference type="EMBL" id="MBB5627738.1"/>
    </source>
</evidence>
<gene>
    <name evidence="1" type="ORF">BJ981_003437</name>
</gene>
<sequence length="116" mass="13189">MIEAARTRDGEYRADGFIGMLESSRSKKDATRLADILIRFERYAHTGSLPVPRELNDLRDGIKEIKAGDVRLPFFDVVRSSAAAIRLTSGFLKKSWKTPRKHIDEAVWVRKEDLAS</sequence>
<comment type="caution">
    <text evidence="1">The sequence shown here is derived from an EMBL/GenBank/DDBJ whole genome shotgun (WGS) entry which is preliminary data.</text>
</comment>
<keyword evidence="2" id="KW-1185">Reference proteome</keyword>
<dbReference type="RefSeq" id="WP_184612351.1">
    <property type="nucleotide sequence ID" value="NZ_BOOS01000015.1"/>
</dbReference>
<name>A0A7W8Z5B0_9ACTN</name>
<reference evidence="1 2" key="1">
    <citation type="submission" date="2020-08" db="EMBL/GenBank/DDBJ databases">
        <title>Sequencing the genomes of 1000 actinobacteria strains.</title>
        <authorList>
            <person name="Klenk H.-P."/>
        </authorList>
    </citation>
    <scope>NUCLEOTIDE SEQUENCE [LARGE SCALE GENOMIC DNA]</scope>
    <source>
        <strain evidence="1 2">DSM 45790</strain>
    </source>
</reference>